<dbReference type="Pfam" id="PF00520">
    <property type="entry name" value="Ion_trans"/>
    <property type="match status" value="3"/>
</dbReference>
<feature type="domain" description="EF-hand" evidence="13">
    <location>
        <begin position="1118"/>
        <end position="1153"/>
    </location>
</feature>
<dbReference type="Gene3D" id="1.20.120.350">
    <property type="entry name" value="Voltage-gated potassium channels. Chain C"/>
    <property type="match status" value="3"/>
</dbReference>
<dbReference type="PANTHER" id="PTHR10037">
    <property type="entry name" value="VOLTAGE-GATED CATION CHANNEL CALCIUM AND SODIUM"/>
    <property type="match status" value="1"/>
</dbReference>
<accession>A0A6G0WD94</accession>
<feature type="transmembrane region" description="Helical" evidence="12">
    <location>
        <begin position="503"/>
        <end position="523"/>
    </location>
</feature>
<keyword evidence="5" id="KW-0851">Voltage-gated channel</keyword>
<feature type="transmembrane region" description="Helical" evidence="12">
    <location>
        <begin position="120"/>
        <end position="141"/>
    </location>
</feature>
<organism evidence="14 15">
    <name type="scientific">Aphanomyces euteiches</name>
    <dbReference type="NCBI Taxonomy" id="100861"/>
    <lineage>
        <taxon>Eukaryota</taxon>
        <taxon>Sar</taxon>
        <taxon>Stramenopiles</taxon>
        <taxon>Oomycota</taxon>
        <taxon>Saprolegniomycetes</taxon>
        <taxon>Saprolegniales</taxon>
        <taxon>Verrucalvaceae</taxon>
        <taxon>Aphanomyces</taxon>
    </lineage>
</organism>
<evidence type="ECO:0000256" key="4">
    <source>
        <dbReference type="ARBA" id="ARBA00022737"/>
    </source>
</evidence>
<evidence type="ECO:0000256" key="6">
    <source>
        <dbReference type="ARBA" id="ARBA00022989"/>
    </source>
</evidence>
<feature type="transmembrane region" description="Helical" evidence="12">
    <location>
        <begin position="253"/>
        <end position="276"/>
    </location>
</feature>
<feature type="transmembrane region" description="Helical" evidence="12">
    <location>
        <begin position="16"/>
        <end position="40"/>
    </location>
</feature>
<evidence type="ECO:0000313" key="14">
    <source>
        <dbReference type="EMBL" id="KAF0724291.1"/>
    </source>
</evidence>
<evidence type="ECO:0000259" key="13">
    <source>
        <dbReference type="PROSITE" id="PS50222"/>
    </source>
</evidence>
<evidence type="ECO:0000256" key="12">
    <source>
        <dbReference type="SAM" id="Phobius"/>
    </source>
</evidence>
<keyword evidence="4" id="KW-0677">Repeat</keyword>
<feature type="transmembrane region" description="Helical" evidence="12">
    <location>
        <begin position="731"/>
        <end position="755"/>
    </location>
</feature>
<feature type="transmembrane region" description="Helical" evidence="12">
    <location>
        <begin position="466"/>
        <end position="483"/>
    </location>
</feature>
<keyword evidence="3 12" id="KW-0812">Transmembrane</keyword>
<sequence>MVLTQTTQATASPVVAAIYFTALVYIGMCFLLQLNMAVLFTEFEKAKDQQAKQQQYEMDRLAAQLALSSTTKPRTNGRFHNAGVTFISRATMIATSRGAVVVQSRLWRHFVTFRTRIHKLVISPYFTNFGLLVTVANILILSMDYHGIDLQTKNKYETANFAFMLYFGLESTLKIIGLGFRPFWKDKFNRFDLLTFVMGVVEAAINPPAFIDGTPGGGGFFTAFRATRAFKLARMWKSLNQMLTAILNSLGEILNFLLFLMLFMLIFSLVGMELFATKYQFDPNNFFMPFNNSNPQTRLHRSNFDSLPWASFTVFQILTYDNFPSVMYDGWISVGVMAPIYCSLVIILGVFVVMNMFSAILVQAVMEGNDDIGFLDEIKENDEGPATLDVTRRATVGSKSIRIARRTMNQLLRLHVTNIFPSRAGVAPLRHGPSVTLIQGGKSLHLFSPTNPIRRACNYVLHRREYTWILSTIIFTSCVGTALDSPLLDPSSGLGQVLDKSNLVFAIVFSTELIVNVVARGLFFGPDAYIKDSWRLLDGFIVFVSVLPYSMGNSKSGAFSGLRSLRAFRALRPLRVINSIPSLKVVVNTLFRCLPDVGRALLFFLFMLFLFGLMALSLWKGANYTCSVSPYNYGLDSGTPVNPPWFPSDYNGDFNIVDIPTLQILDVMTFPIPWSNMSNPQRDPFLPVWNTTGCGPFADDYTPTSKEICLCFAGQNGTTWLPQTPQRYDNILYAIAGLFELTTMEGWTATCLATIDAMGEDMQPLANNHPGYMLWWWIFIIICAFFITGLFIGVLCDSFARETYGSMVTDEQISWIKLQNKVLALSPQRIFPVPKHPLRAIAYKIVNYKYFEHFITMMILLNTLCMASQVFGESEATEVALYTINGVCSYIFIGEALTKLTCYGLHYFDTNWNRFDFVIVVFTVLSIILAAINVNLGSAATVVRVFRVGRALRLIKKAKIMKNLFDTLIVSLPAVMNVVSLLSLLYYIFAAVAVQLFAKTAFDDNMINENQNFRNFWMAFQTLIGFSTGENWDNFTWEVYNQVPATNPTCEDRPFNASMCGFNNSYGCIPLDGCGNSLILPFMYVFFLIMGYIGINLFSGIVVDAIGDSSSDCPVNANTLAEFSDRWAQFDPMGTGFITAEELADFLYTVYPPFGFKGVPGFTRRRVVIAIGELDIPIYDKKYVHFKDVPRALVQRVLAEGNKDKHAEISQVMERLGINKQFDAVWFRNHGRRHETCLSTREKGHAKEYSSSVVIQRFLTKVRLHRQRELSKRTMDSQNGKNFGLNEASGTPSIQEKLLETSVLNPPL</sequence>
<gene>
    <name evidence="14" type="ORF">Ae201684_016956</name>
</gene>
<evidence type="ECO:0000256" key="11">
    <source>
        <dbReference type="SAM" id="MobiDB-lite"/>
    </source>
</evidence>
<dbReference type="InterPro" id="IPR002048">
    <property type="entry name" value="EF_hand_dom"/>
</dbReference>
<feature type="transmembrane region" description="Helical" evidence="12">
    <location>
        <begin position="161"/>
        <end position="180"/>
    </location>
</feature>
<dbReference type="VEuPathDB" id="FungiDB:AeMF1_021508"/>
<feature type="transmembrane region" description="Helical" evidence="12">
    <location>
        <begin position="1082"/>
        <end position="1103"/>
    </location>
</feature>
<keyword evidence="15" id="KW-1185">Reference proteome</keyword>
<dbReference type="Proteomes" id="UP000481153">
    <property type="component" value="Unassembled WGS sequence"/>
</dbReference>
<dbReference type="GO" id="GO:0022843">
    <property type="term" value="F:voltage-gated monoatomic cation channel activity"/>
    <property type="evidence" value="ECO:0007669"/>
    <property type="project" value="UniProtKB-ARBA"/>
</dbReference>
<dbReference type="InterPro" id="IPR043203">
    <property type="entry name" value="VGCC_Ca_Na"/>
</dbReference>
<proteinExistence type="predicted"/>
<dbReference type="EMBL" id="VJMJ01000273">
    <property type="protein sequence ID" value="KAF0724291.1"/>
    <property type="molecule type" value="Genomic_DNA"/>
</dbReference>
<evidence type="ECO:0000256" key="3">
    <source>
        <dbReference type="ARBA" id="ARBA00022692"/>
    </source>
</evidence>
<dbReference type="Pfam" id="PF16905">
    <property type="entry name" value="GPHH"/>
    <property type="match status" value="1"/>
</dbReference>
<keyword evidence="2" id="KW-0813">Transport</keyword>
<dbReference type="InterPro" id="IPR027359">
    <property type="entry name" value="Volt_channel_dom_sf"/>
</dbReference>
<evidence type="ECO:0000256" key="2">
    <source>
        <dbReference type="ARBA" id="ARBA00022448"/>
    </source>
</evidence>
<evidence type="ECO:0000256" key="9">
    <source>
        <dbReference type="ARBA" id="ARBA00023180"/>
    </source>
</evidence>
<feature type="transmembrane region" description="Helical" evidence="12">
    <location>
        <begin position="331"/>
        <end position="353"/>
    </location>
</feature>
<protein>
    <recommendedName>
        <fullName evidence="13">EF-hand domain-containing protein</fullName>
    </recommendedName>
</protein>
<evidence type="ECO:0000256" key="10">
    <source>
        <dbReference type="ARBA" id="ARBA00023303"/>
    </source>
</evidence>
<feature type="transmembrane region" description="Helical" evidence="12">
    <location>
        <begin position="775"/>
        <end position="796"/>
    </location>
</feature>
<comment type="caution">
    <text evidence="14">The sequence shown here is derived from an EMBL/GenBank/DDBJ whole genome shotgun (WGS) entry which is preliminary data.</text>
</comment>
<name>A0A6G0WD94_9STRA</name>
<keyword evidence="9" id="KW-0325">Glycoprotein</keyword>
<comment type="subcellular location">
    <subcellularLocation>
        <location evidence="1">Membrane</location>
        <topology evidence="1">Multi-pass membrane protein</topology>
    </subcellularLocation>
</comment>
<evidence type="ECO:0000256" key="5">
    <source>
        <dbReference type="ARBA" id="ARBA00022882"/>
    </source>
</evidence>
<keyword evidence="10" id="KW-0407">Ion channel</keyword>
<dbReference type="GO" id="GO:0005248">
    <property type="term" value="F:voltage-gated sodium channel activity"/>
    <property type="evidence" value="ECO:0007669"/>
    <property type="project" value="TreeGrafter"/>
</dbReference>
<evidence type="ECO:0000256" key="8">
    <source>
        <dbReference type="ARBA" id="ARBA00023136"/>
    </source>
</evidence>
<dbReference type="GO" id="GO:0001518">
    <property type="term" value="C:voltage-gated sodium channel complex"/>
    <property type="evidence" value="ECO:0007669"/>
    <property type="project" value="TreeGrafter"/>
</dbReference>
<dbReference type="PANTHER" id="PTHR10037:SF62">
    <property type="entry name" value="SODIUM CHANNEL PROTEIN 60E"/>
    <property type="match status" value="1"/>
</dbReference>
<reference evidence="14 15" key="1">
    <citation type="submission" date="2019-07" db="EMBL/GenBank/DDBJ databases">
        <title>Genomics analysis of Aphanomyces spp. identifies a new class of oomycete effector associated with host adaptation.</title>
        <authorList>
            <person name="Gaulin E."/>
        </authorList>
    </citation>
    <scope>NUCLEOTIDE SEQUENCE [LARGE SCALE GENOMIC DNA]</scope>
    <source>
        <strain evidence="14 15">ATCC 201684</strain>
    </source>
</reference>
<keyword evidence="7" id="KW-0406">Ion transport</keyword>
<dbReference type="PROSITE" id="PS50222">
    <property type="entry name" value="EF_HAND_2"/>
    <property type="match status" value="1"/>
</dbReference>
<evidence type="ECO:0000313" key="15">
    <source>
        <dbReference type="Proteomes" id="UP000481153"/>
    </source>
</evidence>
<dbReference type="GO" id="GO:0005509">
    <property type="term" value="F:calcium ion binding"/>
    <property type="evidence" value="ECO:0007669"/>
    <property type="project" value="InterPro"/>
</dbReference>
<dbReference type="Gene3D" id="1.10.238.10">
    <property type="entry name" value="EF-hand"/>
    <property type="match status" value="1"/>
</dbReference>
<dbReference type="Gene3D" id="1.10.287.70">
    <property type="match status" value="4"/>
</dbReference>
<feature type="region of interest" description="Disordered" evidence="11">
    <location>
        <begin position="1269"/>
        <end position="1291"/>
    </location>
</feature>
<dbReference type="InterPro" id="IPR031649">
    <property type="entry name" value="GPHH_dom"/>
</dbReference>
<dbReference type="InterPro" id="IPR005821">
    <property type="entry name" value="Ion_trans_dom"/>
</dbReference>
<keyword evidence="6 12" id="KW-1133">Transmembrane helix</keyword>
<feature type="transmembrane region" description="Helical" evidence="12">
    <location>
        <begin position="535"/>
        <end position="552"/>
    </location>
</feature>
<evidence type="ECO:0000256" key="7">
    <source>
        <dbReference type="ARBA" id="ARBA00023065"/>
    </source>
</evidence>
<feature type="transmembrane region" description="Helical" evidence="12">
    <location>
        <begin position="964"/>
        <end position="989"/>
    </location>
</feature>
<keyword evidence="8 12" id="KW-0472">Membrane</keyword>
<dbReference type="FunFam" id="1.20.120.350:FF:000009">
    <property type="entry name" value="Voltage-dependent T-type calcium channel subunit alpha"/>
    <property type="match status" value="1"/>
</dbReference>
<feature type="transmembrane region" description="Helical" evidence="12">
    <location>
        <begin position="600"/>
        <end position="619"/>
    </location>
</feature>
<feature type="transmembrane region" description="Helical" evidence="12">
    <location>
        <begin position="854"/>
        <end position="872"/>
    </location>
</feature>
<evidence type="ECO:0000256" key="1">
    <source>
        <dbReference type="ARBA" id="ARBA00004141"/>
    </source>
</evidence>
<feature type="transmembrane region" description="Helical" evidence="12">
    <location>
        <begin position="917"/>
        <end position="943"/>
    </location>
</feature>
<dbReference type="SUPFAM" id="SSF81324">
    <property type="entry name" value="Voltage-gated potassium channels"/>
    <property type="match status" value="3"/>
</dbReference>